<protein>
    <submittedName>
        <fullName evidence="3">tRNA 2-selenouridine(34) synthase MnmH</fullName>
        <ecNumber evidence="3">2.5.1.-</ecNumber>
    </submittedName>
</protein>
<dbReference type="NCBIfam" id="NF008752">
    <property type="entry name" value="PRK11784.1-4"/>
    <property type="match status" value="1"/>
</dbReference>
<sequence>MALKLTSLDALAALPFDQVIDVRAPSEYAEDHIPGAINLPVLSDEERAIVGTIYVQQDRFLARKTGAALVARNAAAHLEGPLADRDGGWRPLVYCWRGGQRSGSFASILAQVGWRVDLIEGGYKSYRRLVVTAMYDQPVPHRLILLDGGTGTAKTRVLARLAQAGAQVIDLEAMAAHRGSLLGGRPGGQPAQKTFESRIAMALARLDPSRPVFLEAESNKIGRLIIPPSLWQAMIGADHVVIDAPLAARARYLCQAYADLLADRDLLVAKLAPLRTYHGAERVEAWQAQARAGAFEGLAAELVQHHYDPRYIKAQSRQGRAPLVRLVMSGLSDADLDAAIPYILAAVGP</sequence>
<dbReference type="RefSeq" id="WP_380789567.1">
    <property type="nucleotide sequence ID" value="NZ_JBHTKR010000002.1"/>
</dbReference>
<dbReference type="SMART" id="SM00450">
    <property type="entry name" value="RHOD"/>
    <property type="match status" value="1"/>
</dbReference>
<evidence type="ECO:0000259" key="2">
    <source>
        <dbReference type="PROSITE" id="PS50206"/>
    </source>
</evidence>
<evidence type="ECO:0000313" key="4">
    <source>
        <dbReference type="Proteomes" id="UP001597151"/>
    </source>
</evidence>
<dbReference type="NCBIfam" id="NF008750">
    <property type="entry name" value="PRK11784.1-2"/>
    <property type="match status" value="1"/>
</dbReference>
<evidence type="ECO:0000313" key="3">
    <source>
        <dbReference type="EMBL" id="MFD1194195.1"/>
    </source>
</evidence>
<reference evidence="4" key="1">
    <citation type="journal article" date="2019" name="Int. J. Syst. Evol. Microbiol.">
        <title>The Global Catalogue of Microorganisms (GCM) 10K type strain sequencing project: providing services to taxonomists for standard genome sequencing and annotation.</title>
        <authorList>
            <consortium name="The Broad Institute Genomics Platform"/>
            <consortium name="The Broad Institute Genome Sequencing Center for Infectious Disease"/>
            <person name="Wu L."/>
            <person name="Ma J."/>
        </authorList>
    </citation>
    <scope>NUCLEOTIDE SEQUENCE [LARGE SCALE GENOMIC DNA]</scope>
    <source>
        <strain evidence="4">CCUG 55328</strain>
    </source>
</reference>
<name>A0ABW3TEP6_9RHOB</name>
<gene>
    <name evidence="3" type="primary">mnmH</name>
    <name evidence="3" type="ORF">ACFQ3C_05900</name>
</gene>
<dbReference type="InterPro" id="IPR001763">
    <property type="entry name" value="Rhodanese-like_dom"/>
</dbReference>
<keyword evidence="1" id="KW-0711">Selenium</keyword>
<dbReference type="PANTHER" id="PTHR30401">
    <property type="entry name" value="TRNA 2-SELENOURIDINE SYNTHASE"/>
    <property type="match status" value="1"/>
</dbReference>
<dbReference type="Proteomes" id="UP001597151">
    <property type="component" value="Unassembled WGS sequence"/>
</dbReference>
<dbReference type="Pfam" id="PF00581">
    <property type="entry name" value="Rhodanese"/>
    <property type="match status" value="1"/>
</dbReference>
<dbReference type="PANTHER" id="PTHR30401:SF0">
    <property type="entry name" value="TRNA 2-SELENOURIDINE SYNTHASE"/>
    <property type="match status" value="1"/>
</dbReference>
<dbReference type="EMBL" id="JBHTKR010000002">
    <property type="protein sequence ID" value="MFD1194195.1"/>
    <property type="molecule type" value="Genomic_DNA"/>
</dbReference>
<dbReference type="InterPro" id="IPR017582">
    <property type="entry name" value="SelU"/>
</dbReference>
<proteinExistence type="predicted"/>
<dbReference type="InterPro" id="IPR058840">
    <property type="entry name" value="AAA_SelU"/>
</dbReference>
<dbReference type="GO" id="GO:0016740">
    <property type="term" value="F:transferase activity"/>
    <property type="evidence" value="ECO:0007669"/>
    <property type="project" value="UniProtKB-KW"/>
</dbReference>
<dbReference type="InterPro" id="IPR036873">
    <property type="entry name" value="Rhodanese-like_dom_sf"/>
</dbReference>
<evidence type="ECO:0000256" key="1">
    <source>
        <dbReference type="ARBA" id="ARBA00023266"/>
    </source>
</evidence>
<dbReference type="EC" id="2.5.1.-" evidence="3"/>
<dbReference type="InterPro" id="IPR001307">
    <property type="entry name" value="Thiosulphate_STrfase_CS"/>
</dbReference>
<dbReference type="Gene3D" id="3.40.250.10">
    <property type="entry name" value="Rhodanese-like domain"/>
    <property type="match status" value="1"/>
</dbReference>
<dbReference type="NCBIfam" id="TIGR03167">
    <property type="entry name" value="tRNA_sel_U_synt"/>
    <property type="match status" value="1"/>
</dbReference>
<feature type="domain" description="Rhodanese" evidence="2">
    <location>
        <begin position="13"/>
        <end position="131"/>
    </location>
</feature>
<accession>A0ABW3TEP6</accession>
<dbReference type="PROSITE" id="PS50206">
    <property type="entry name" value="RHODANESE_3"/>
    <property type="match status" value="1"/>
</dbReference>
<keyword evidence="4" id="KW-1185">Reference proteome</keyword>
<keyword evidence="3" id="KW-0808">Transferase</keyword>
<dbReference type="Pfam" id="PF26341">
    <property type="entry name" value="AAA_SelU"/>
    <property type="match status" value="1"/>
</dbReference>
<organism evidence="3 4">
    <name type="scientific">Seohaeicola saemankumensis</name>
    <dbReference type="NCBI Taxonomy" id="481181"/>
    <lineage>
        <taxon>Bacteria</taxon>
        <taxon>Pseudomonadati</taxon>
        <taxon>Pseudomonadota</taxon>
        <taxon>Alphaproteobacteria</taxon>
        <taxon>Rhodobacterales</taxon>
        <taxon>Roseobacteraceae</taxon>
        <taxon>Seohaeicola</taxon>
    </lineage>
</organism>
<comment type="caution">
    <text evidence="3">The sequence shown here is derived from an EMBL/GenBank/DDBJ whole genome shotgun (WGS) entry which is preliminary data.</text>
</comment>
<dbReference type="SUPFAM" id="SSF52821">
    <property type="entry name" value="Rhodanese/Cell cycle control phosphatase"/>
    <property type="match status" value="1"/>
</dbReference>
<dbReference type="PROSITE" id="PS00380">
    <property type="entry name" value="RHODANESE_1"/>
    <property type="match status" value="1"/>
</dbReference>